<protein>
    <submittedName>
        <fullName evidence="6 7">Uncharacterized protein LOC112692071</fullName>
    </submittedName>
</protein>
<proteinExistence type="predicted"/>
<dbReference type="PANTHER" id="PTHR13527">
    <property type="entry name" value="SAYSVFN DOMAIN-CONTAINING PROTEIN 1"/>
    <property type="match status" value="1"/>
</dbReference>
<dbReference type="RefSeq" id="XP_025422402.1">
    <property type="nucleotide sequence ID" value="XM_025566617.1"/>
</dbReference>
<keyword evidence="2" id="KW-0472">Membrane</keyword>
<keyword evidence="5" id="KW-1185">Reference proteome</keyword>
<dbReference type="InterPro" id="IPR039159">
    <property type="entry name" value="SAYSD1"/>
</dbReference>
<dbReference type="EMBL" id="GGMS01012791">
    <property type="protein sequence ID" value="MBY81994.1"/>
    <property type="molecule type" value="Transcribed_RNA"/>
</dbReference>
<dbReference type="AlphaFoldDB" id="A0A2S2QWB0"/>
<evidence type="ECO:0000313" key="6">
    <source>
        <dbReference type="RefSeq" id="XP_025422391.1"/>
    </source>
</evidence>
<dbReference type="CTD" id="55776"/>
<gene>
    <name evidence="6 7 8" type="primary">LOC112692071</name>
    <name evidence="4" type="ORF">g.11996</name>
</gene>
<dbReference type="GeneID" id="112692071"/>
<evidence type="ECO:0000259" key="3">
    <source>
        <dbReference type="Pfam" id="PF10260"/>
    </source>
</evidence>
<name>A0A2S2QWB0_9HEMI</name>
<reference evidence="4" key="1">
    <citation type="submission" date="2018-04" db="EMBL/GenBank/DDBJ databases">
        <title>Transcriptome assembly of Sipha flava.</title>
        <authorList>
            <person name="Scully E.D."/>
            <person name="Geib S.M."/>
            <person name="Palmer N.A."/>
            <person name="Koch K."/>
            <person name="Bradshaw J."/>
            <person name="Heng-Moss T."/>
            <person name="Sarath G."/>
        </authorList>
    </citation>
    <scope>NUCLEOTIDE SEQUENCE</scope>
</reference>
<feature type="domain" description="SAYSvFN" evidence="3">
    <location>
        <begin position="118"/>
        <end position="186"/>
    </location>
</feature>
<dbReference type="OrthoDB" id="71310at2759"/>
<evidence type="ECO:0000313" key="8">
    <source>
        <dbReference type="RefSeq" id="XP_025422409.1"/>
    </source>
</evidence>
<keyword evidence="2" id="KW-1133">Transmembrane helix</keyword>
<dbReference type="RefSeq" id="XP_025422391.1">
    <property type="nucleotide sequence ID" value="XM_025566606.1"/>
</dbReference>
<dbReference type="Pfam" id="PF10260">
    <property type="entry name" value="SAYSvFN"/>
    <property type="match status" value="1"/>
</dbReference>
<feature type="region of interest" description="Disordered" evidence="1">
    <location>
        <begin position="83"/>
        <end position="106"/>
    </location>
</feature>
<organism evidence="4">
    <name type="scientific">Sipha flava</name>
    <name type="common">yellow sugarcane aphid</name>
    <dbReference type="NCBI Taxonomy" id="143950"/>
    <lineage>
        <taxon>Eukaryota</taxon>
        <taxon>Metazoa</taxon>
        <taxon>Ecdysozoa</taxon>
        <taxon>Arthropoda</taxon>
        <taxon>Hexapoda</taxon>
        <taxon>Insecta</taxon>
        <taxon>Pterygota</taxon>
        <taxon>Neoptera</taxon>
        <taxon>Paraneoptera</taxon>
        <taxon>Hemiptera</taxon>
        <taxon>Sternorrhyncha</taxon>
        <taxon>Aphidomorpha</taxon>
        <taxon>Aphidoidea</taxon>
        <taxon>Aphididae</taxon>
        <taxon>Sipha</taxon>
    </lineage>
</organism>
<evidence type="ECO:0000313" key="7">
    <source>
        <dbReference type="RefSeq" id="XP_025422402.1"/>
    </source>
</evidence>
<feature type="transmembrane region" description="Helical" evidence="2">
    <location>
        <begin position="134"/>
        <end position="151"/>
    </location>
</feature>
<dbReference type="InterPro" id="IPR019387">
    <property type="entry name" value="SAYSvFN_dom"/>
</dbReference>
<dbReference type="PANTHER" id="PTHR13527:SF0">
    <property type="entry name" value="SAYSVFN DOMAIN-CONTAINING PROTEIN 1"/>
    <property type="match status" value="1"/>
</dbReference>
<evidence type="ECO:0000256" key="2">
    <source>
        <dbReference type="SAM" id="Phobius"/>
    </source>
</evidence>
<evidence type="ECO:0000256" key="1">
    <source>
        <dbReference type="SAM" id="MobiDB-lite"/>
    </source>
</evidence>
<keyword evidence="2" id="KW-0812">Transmembrane</keyword>
<sequence>MMETETLVMTSRRRMVIKPLSLAETLQSKKSNLLEEAKDSSPIPSPATSEKKRILLQESELPIIPTVQRSKVKLSCTISNNLTDTDDSDSNDSTLNDNPTEKNKPSNNKKTYYAITLFLCWAAIQYWMIAVAGFGAVFFAVSALIAIYINTGTGNKRNVLSAYSVFNPQCTPIQGSADPKQLERELIFGGL</sequence>
<accession>A0A2S2QWB0</accession>
<evidence type="ECO:0000313" key="4">
    <source>
        <dbReference type="EMBL" id="MBY81994.1"/>
    </source>
</evidence>
<evidence type="ECO:0000313" key="5">
    <source>
        <dbReference type="Proteomes" id="UP000694846"/>
    </source>
</evidence>
<reference evidence="6 7" key="2">
    <citation type="submission" date="2025-04" db="UniProtKB">
        <authorList>
            <consortium name="RefSeq"/>
        </authorList>
    </citation>
    <scope>IDENTIFICATION</scope>
    <source>
        <tissue evidence="6 7">Whole body</tissue>
    </source>
</reference>
<dbReference type="RefSeq" id="XP_025422409.1">
    <property type="nucleotide sequence ID" value="XM_025566624.1"/>
</dbReference>
<dbReference type="Proteomes" id="UP000694846">
    <property type="component" value="Unplaced"/>
</dbReference>